<comment type="function">
    <text evidence="1">SASP are bound to spore DNA. They are double-stranded DNA-binding proteins that cause DNA to change to an a-like conformation. They protect the DNA backbone from chemical and enzymatic cleavage and are thus involved in dormant spore's high resistance to UV light.</text>
</comment>
<dbReference type="RefSeq" id="WP_322448410.1">
    <property type="nucleotide sequence ID" value="NZ_JAXOFX010000020.1"/>
</dbReference>
<gene>
    <name evidence="2" type="ORF">SM124_20645</name>
</gene>
<evidence type="ECO:0000313" key="2">
    <source>
        <dbReference type="EMBL" id="MDZ5474116.1"/>
    </source>
</evidence>
<dbReference type="Pfam" id="PF00269">
    <property type="entry name" value="SASP"/>
    <property type="match status" value="1"/>
</dbReference>
<dbReference type="InterPro" id="IPR001448">
    <property type="entry name" value="SASP_alpha/beta-type"/>
</dbReference>
<evidence type="ECO:0000313" key="3">
    <source>
        <dbReference type="Proteomes" id="UP001290455"/>
    </source>
</evidence>
<comment type="caution">
    <text evidence="2">The sequence shown here is derived from an EMBL/GenBank/DDBJ whole genome shotgun (WGS) entry which is preliminary data.</text>
</comment>
<dbReference type="InterPro" id="IPR038300">
    <property type="entry name" value="SASP_sf_alpha/beta"/>
</dbReference>
<dbReference type="EMBL" id="JAXOFX010000020">
    <property type="protein sequence ID" value="MDZ5474116.1"/>
    <property type="molecule type" value="Genomic_DNA"/>
</dbReference>
<organism evidence="2 3">
    <name type="scientific">Robertmurraya mangrovi</name>
    <dbReference type="NCBI Taxonomy" id="3098077"/>
    <lineage>
        <taxon>Bacteria</taxon>
        <taxon>Bacillati</taxon>
        <taxon>Bacillota</taxon>
        <taxon>Bacilli</taxon>
        <taxon>Bacillales</taxon>
        <taxon>Bacillaceae</taxon>
        <taxon>Robertmurraya</taxon>
    </lineage>
</organism>
<sequence length="93" mass="10339">MARRRRRPLVPGSQPALDQLKATVMKKQGYDADIENPNDVKFEVAEEVNVPLKKGYNGHLTSHQAGKVGGQIGGSMVKELVRMAQERLKNNNQ</sequence>
<dbReference type="Gene3D" id="6.10.10.80">
    <property type="entry name" value="Small, acid-soluble spore protein, alpha/beta type-like"/>
    <property type="match status" value="1"/>
</dbReference>
<dbReference type="Proteomes" id="UP001290455">
    <property type="component" value="Unassembled WGS sequence"/>
</dbReference>
<dbReference type="InterPro" id="IPR050847">
    <property type="entry name" value="SASP_DNA-binding"/>
</dbReference>
<keyword evidence="3" id="KW-1185">Reference proteome</keyword>
<dbReference type="PANTHER" id="PTHR36107:SF1">
    <property type="entry name" value="SMALL, ACID-SOLUBLE SPORE PROTEIN A"/>
    <property type="match status" value="1"/>
</dbReference>
<name>A0ABU5J412_9BACI</name>
<protein>
    <submittedName>
        <fullName evidence="2">Alpha/beta-type small acid-soluble spore protein</fullName>
    </submittedName>
</protein>
<evidence type="ECO:0000256" key="1">
    <source>
        <dbReference type="ARBA" id="ARBA00003863"/>
    </source>
</evidence>
<proteinExistence type="predicted"/>
<reference evidence="2 3" key="1">
    <citation type="submission" date="2023-11" db="EMBL/GenBank/DDBJ databases">
        <title>Bacillus jintuensis, isolated from a mudflat on the Beibu Gulf coast.</title>
        <authorList>
            <person name="Li M."/>
        </authorList>
    </citation>
    <scope>NUCLEOTIDE SEQUENCE [LARGE SCALE GENOMIC DNA]</scope>
    <source>
        <strain evidence="2 3">31A1R</strain>
    </source>
</reference>
<accession>A0ABU5J412</accession>
<dbReference type="PANTHER" id="PTHR36107">
    <property type="entry name" value="SMALL, ACID-SOLUBLE SPORE PROTEIN A"/>
    <property type="match status" value="1"/>
</dbReference>